<dbReference type="PROSITE" id="PS50157">
    <property type="entry name" value="ZINC_FINGER_C2H2_2"/>
    <property type="match status" value="6"/>
</dbReference>
<evidence type="ECO:0000313" key="10">
    <source>
        <dbReference type="EMBL" id="ROT64755.1"/>
    </source>
</evidence>
<name>A0A3R7M1L0_PENVA</name>
<dbReference type="Pfam" id="PF00096">
    <property type="entry name" value="zf-C2H2"/>
    <property type="match status" value="1"/>
</dbReference>
<dbReference type="AlphaFoldDB" id="A0A3R7M1L0"/>
<feature type="compositionally biased region" description="Basic residues" evidence="8">
    <location>
        <begin position="221"/>
        <end position="240"/>
    </location>
</feature>
<keyword evidence="4 7" id="KW-0863">Zinc-finger</keyword>
<evidence type="ECO:0000256" key="3">
    <source>
        <dbReference type="ARBA" id="ARBA00022737"/>
    </source>
</evidence>
<evidence type="ECO:0000256" key="8">
    <source>
        <dbReference type="SAM" id="MobiDB-lite"/>
    </source>
</evidence>
<evidence type="ECO:0000256" key="2">
    <source>
        <dbReference type="ARBA" id="ARBA00022723"/>
    </source>
</evidence>
<evidence type="ECO:0000256" key="7">
    <source>
        <dbReference type="PROSITE-ProRule" id="PRU00042"/>
    </source>
</evidence>
<keyword evidence="5" id="KW-0862">Zinc</keyword>
<reference evidence="10 11" key="1">
    <citation type="submission" date="2018-04" db="EMBL/GenBank/DDBJ databases">
        <authorList>
            <person name="Zhang X."/>
            <person name="Yuan J."/>
            <person name="Li F."/>
            <person name="Xiang J."/>
        </authorList>
    </citation>
    <scope>NUCLEOTIDE SEQUENCE [LARGE SCALE GENOMIC DNA]</scope>
    <source>
        <tissue evidence="10">Muscle</tissue>
    </source>
</reference>
<dbReference type="InterPro" id="IPR013087">
    <property type="entry name" value="Znf_C2H2_type"/>
</dbReference>
<proteinExistence type="predicted"/>
<evidence type="ECO:0000259" key="9">
    <source>
        <dbReference type="PROSITE" id="PS50157"/>
    </source>
</evidence>
<dbReference type="GO" id="GO:0001228">
    <property type="term" value="F:DNA-binding transcription activator activity, RNA polymerase II-specific"/>
    <property type="evidence" value="ECO:0007669"/>
    <property type="project" value="TreeGrafter"/>
</dbReference>
<dbReference type="PANTHER" id="PTHR24376">
    <property type="entry name" value="ZINC FINGER PROTEIN"/>
    <property type="match status" value="1"/>
</dbReference>
<keyword evidence="6" id="KW-0539">Nucleus</keyword>
<evidence type="ECO:0000256" key="5">
    <source>
        <dbReference type="ARBA" id="ARBA00022833"/>
    </source>
</evidence>
<feature type="domain" description="C2H2-type" evidence="9">
    <location>
        <begin position="705"/>
        <end position="732"/>
    </location>
</feature>
<keyword evidence="3" id="KW-0677">Repeat</keyword>
<feature type="compositionally biased region" description="Basic and acidic residues" evidence="8">
    <location>
        <begin position="202"/>
        <end position="211"/>
    </location>
</feature>
<comment type="caution">
    <text evidence="10">The sequence shown here is derived from an EMBL/GenBank/DDBJ whole genome shotgun (WGS) entry which is preliminary data.</text>
</comment>
<dbReference type="SMART" id="SM00355">
    <property type="entry name" value="ZnF_C2H2"/>
    <property type="match status" value="10"/>
</dbReference>
<feature type="domain" description="C2H2-type" evidence="9">
    <location>
        <begin position="956"/>
        <end position="984"/>
    </location>
</feature>
<evidence type="ECO:0000256" key="4">
    <source>
        <dbReference type="ARBA" id="ARBA00022771"/>
    </source>
</evidence>
<protein>
    <recommendedName>
        <fullName evidence="9">C2H2-type domain-containing protein</fullName>
    </recommendedName>
</protein>
<evidence type="ECO:0000256" key="1">
    <source>
        <dbReference type="ARBA" id="ARBA00004123"/>
    </source>
</evidence>
<dbReference type="GO" id="GO:0005634">
    <property type="term" value="C:nucleus"/>
    <property type="evidence" value="ECO:0007669"/>
    <property type="project" value="UniProtKB-SubCell"/>
</dbReference>
<dbReference type="Proteomes" id="UP000283509">
    <property type="component" value="Unassembled WGS sequence"/>
</dbReference>
<keyword evidence="2" id="KW-0479">Metal-binding</keyword>
<reference evidence="10 11" key="2">
    <citation type="submission" date="2019-01" db="EMBL/GenBank/DDBJ databases">
        <title>The decoding of complex shrimp genome reveals the adaptation for benthos swimmer, frequently molting mechanism and breeding impact on genome.</title>
        <authorList>
            <person name="Sun Y."/>
            <person name="Gao Y."/>
            <person name="Yu Y."/>
        </authorList>
    </citation>
    <scope>NUCLEOTIDE SEQUENCE [LARGE SCALE GENOMIC DNA]</scope>
    <source>
        <tissue evidence="10">Muscle</tissue>
    </source>
</reference>
<feature type="region of interest" description="Disordered" evidence="8">
    <location>
        <begin position="853"/>
        <end position="883"/>
    </location>
</feature>
<dbReference type="PANTHER" id="PTHR24376:SF216">
    <property type="entry name" value="ZINC FINGER PROTEIN 420-LIKE"/>
    <property type="match status" value="1"/>
</dbReference>
<dbReference type="OrthoDB" id="6343012at2759"/>
<dbReference type="PROSITE" id="PS00028">
    <property type="entry name" value="ZINC_FINGER_C2H2_1"/>
    <property type="match status" value="8"/>
</dbReference>
<keyword evidence="11" id="KW-1185">Reference proteome</keyword>
<dbReference type="GO" id="GO:0008270">
    <property type="term" value="F:zinc ion binding"/>
    <property type="evidence" value="ECO:0007669"/>
    <property type="project" value="UniProtKB-KW"/>
</dbReference>
<accession>A0A3R7M1L0</accession>
<dbReference type="Gene3D" id="3.30.160.60">
    <property type="entry name" value="Classic Zinc Finger"/>
    <property type="match status" value="5"/>
</dbReference>
<dbReference type="EMBL" id="QCYY01003199">
    <property type="protein sequence ID" value="ROT64755.1"/>
    <property type="molecule type" value="Genomic_DNA"/>
</dbReference>
<sequence length="1110" mass="125812">MVAVYKSSSSKEEIVLSLKEIQPKSRHRGDSVIYVNDGENVIHLSRSVVDEYRRKSNYFGPLKAAVEKAKLVQDGEEKEVLRTKLMQVKFVMRDGAGQELSGEEMVKAMAKIPGIIPPCDPGSIHDGSDACPLSPNTKEEVVTISFGENDQVDIPRSAIEQYRALSKITEPLTAKKEKSFREENGRKVPVTVISLYPDKESVPVSPVHEESMQQVDEQPAKPRRGRPAGRGKRVIRGRKRVLPDSPDTKPLIDPQRSFKRETPEEPQNTSSNSEAEDGGISELGFDSGIVVVQTPGHEVMSTEEGFIENGVTEVALLPLQLQSAPKDMAAELTSQQAWKYLTEYASEEDAVQGLVTQFNNESWLEVKRMSDFFHCDGEVMTDISFKAVYRKDDTRISYYLRGFSRLLKTGELTSANAINHLFRCLSPDRKLCLGLKPALFETHLESHEQLRHFFKQKGHIISTPFESLFSKECKGIVVVNGNPTSCTFTRGSKTIVGVQVLCRECAALGKQMNQLLKGHSHNGSLARNELLGEKSMQERYNNQLLKQPLRSKGPALNSKEIRHIFTQNVSEIISSPSVSAISFEQDDIDPYEELPVAKGKRKVATRRSGDFEGDEDHVRPSIGVSEEEFLRMIDLCPPAPGILTRSIVKRCNVCQFRAPTMLALFTHMQGHMGALKEKCGECNVQLSSKEAMDVHKKQMHSQRSPVCTICQLDFTTKDQLFDHMNKHRNHHPFECPMCDHKLTNMDAYKKHVRLTHKVKSVRDLKFACKTCNIHFYTRDHLLLHRVNQNHEDVDPFSCKACSFSSTTANEFRSHIWEHSEEERESANIAICPHCYKVFFSAFKLTFHLETKHPPQGKEAEAQSQPKLEPDASEPPRKKKNKGPYLRYLRANEKYECRKCRRRFKTHETLENHEKFSHGEKKVTKSECQCTLCGRRFNALRRLANHMKIHSGNRPVFQCEECGQIYGKKTQVLEHIRTDHAEQVQRHQQQQELLQNNQLEEQALVDITEQPQHVTLEGGASTAWSPIKSPFKVPTVEQTQEAVYKLETLRLVTSFSKLLRQALGRPLTPRRRGALLRGHPPPLATPAQPALWEGTAALLEVTAQHETSFKC</sequence>
<organism evidence="10 11">
    <name type="scientific">Penaeus vannamei</name>
    <name type="common">Whiteleg shrimp</name>
    <name type="synonym">Litopenaeus vannamei</name>
    <dbReference type="NCBI Taxonomy" id="6689"/>
    <lineage>
        <taxon>Eukaryota</taxon>
        <taxon>Metazoa</taxon>
        <taxon>Ecdysozoa</taxon>
        <taxon>Arthropoda</taxon>
        <taxon>Crustacea</taxon>
        <taxon>Multicrustacea</taxon>
        <taxon>Malacostraca</taxon>
        <taxon>Eumalacostraca</taxon>
        <taxon>Eucarida</taxon>
        <taxon>Decapoda</taxon>
        <taxon>Dendrobranchiata</taxon>
        <taxon>Penaeoidea</taxon>
        <taxon>Penaeidae</taxon>
        <taxon>Penaeus</taxon>
    </lineage>
</organism>
<dbReference type="GO" id="GO:0000978">
    <property type="term" value="F:RNA polymerase II cis-regulatory region sequence-specific DNA binding"/>
    <property type="evidence" value="ECO:0007669"/>
    <property type="project" value="TreeGrafter"/>
</dbReference>
<feature type="domain" description="C2H2-type" evidence="9">
    <location>
        <begin position="894"/>
        <end position="922"/>
    </location>
</feature>
<evidence type="ECO:0000256" key="6">
    <source>
        <dbReference type="ARBA" id="ARBA00023242"/>
    </source>
</evidence>
<evidence type="ECO:0000313" key="11">
    <source>
        <dbReference type="Proteomes" id="UP000283509"/>
    </source>
</evidence>
<gene>
    <name evidence="10" type="ORF">C7M84_017322</name>
</gene>
<dbReference type="SUPFAM" id="SSF57667">
    <property type="entry name" value="beta-beta-alpha zinc fingers"/>
    <property type="match status" value="4"/>
</dbReference>
<feature type="domain" description="C2H2-type" evidence="9">
    <location>
        <begin position="766"/>
        <end position="795"/>
    </location>
</feature>
<feature type="region of interest" description="Disordered" evidence="8">
    <location>
        <begin position="202"/>
        <end position="280"/>
    </location>
</feature>
<dbReference type="InterPro" id="IPR036236">
    <property type="entry name" value="Znf_C2H2_sf"/>
</dbReference>
<comment type="subcellular location">
    <subcellularLocation>
        <location evidence="1">Nucleus</location>
    </subcellularLocation>
</comment>
<feature type="domain" description="C2H2-type" evidence="9">
    <location>
        <begin position="677"/>
        <end position="705"/>
    </location>
</feature>
<feature type="domain" description="C2H2-type" evidence="9">
    <location>
        <begin position="927"/>
        <end position="954"/>
    </location>
</feature>